<keyword evidence="3" id="KW-0804">Transcription</keyword>
<dbReference type="SMART" id="SM00421">
    <property type="entry name" value="HTH_LUXR"/>
    <property type="match status" value="1"/>
</dbReference>
<dbReference type="KEGG" id="pfla:Pflav_032040"/>
<dbReference type="PROSITE" id="PS50043">
    <property type="entry name" value="HTH_LUXR_2"/>
    <property type="match status" value="1"/>
</dbReference>
<sequence>MDFLFHTLAGVVRVRAGREHAERDLDIALRLFTEHGLAGDPLYVECAMTATLTAIRPHLVRPTFADLVRDIAERPEVDGGRRTRLTTMLGMGDAWSGDLLRGRAELRRAYHHAVDADRLDLQAEIVSWLVKVEALCGDLAESSRQLAAARELAARSGSVWVAAHIAECAAALHLASGDVEAWAGVVDYLVRAQVGGNSGLVYEHRWELATHHALRGDRDAARELLAGTPDPPLRWPVAPALPAWRAWIAEPEDPAVMAWVERVLAGLNRPVERLSKARIAWLLGTQHARLGRRADAVRLLEAASSGYAATGAAGLVARVAAELDAITTGTGGMPRLSTVERSVLTATELRVATAVAGGLSNQEVADLMAVSVKTVEFHLRNVFRKVGVRNRTELARSLS</sequence>
<proteinExistence type="predicted"/>
<name>A0A6F8XSI3_9ACTN</name>
<dbReference type="InterPro" id="IPR000792">
    <property type="entry name" value="Tscrpt_reg_LuxR_C"/>
</dbReference>
<reference evidence="5 6" key="2">
    <citation type="submission" date="2020-03" db="EMBL/GenBank/DDBJ databases">
        <authorList>
            <person name="Ichikawa N."/>
            <person name="Kimura A."/>
            <person name="Kitahashi Y."/>
            <person name="Uohara A."/>
        </authorList>
    </citation>
    <scope>NUCLEOTIDE SEQUENCE [LARGE SCALE GENOMIC DNA]</scope>
    <source>
        <strain evidence="5 6">NBRC 107702</strain>
    </source>
</reference>
<dbReference type="PROSITE" id="PS00622">
    <property type="entry name" value="HTH_LUXR_1"/>
    <property type="match status" value="1"/>
</dbReference>
<accession>A0A6F8XSI3</accession>
<dbReference type="EMBL" id="AP022870">
    <property type="protein sequence ID" value="BCB76794.1"/>
    <property type="molecule type" value="Genomic_DNA"/>
</dbReference>
<protein>
    <recommendedName>
        <fullName evidence="4">HTH luxR-type domain-containing protein</fullName>
    </recommendedName>
</protein>
<dbReference type="Proteomes" id="UP000502508">
    <property type="component" value="Chromosome"/>
</dbReference>
<dbReference type="GO" id="GO:0006355">
    <property type="term" value="P:regulation of DNA-templated transcription"/>
    <property type="evidence" value="ECO:0007669"/>
    <property type="project" value="InterPro"/>
</dbReference>
<dbReference type="AlphaFoldDB" id="A0A6F8XSI3"/>
<evidence type="ECO:0000256" key="1">
    <source>
        <dbReference type="ARBA" id="ARBA00023015"/>
    </source>
</evidence>
<dbReference type="Gene3D" id="1.10.10.10">
    <property type="entry name" value="Winged helix-like DNA-binding domain superfamily/Winged helix DNA-binding domain"/>
    <property type="match status" value="1"/>
</dbReference>
<feature type="domain" description="HTH luxR-type" evidence="4">
    <location>
        <begin position="337"/>
        <end position="399"/>
    </location>
</feature>
<dbReference type="GO" id="GO:0003677">
    <property type="term" value="F:DNA binding"/>
    <property type="evidence" value="ECO:0007669"/>
    <property type="project" value="UniProtKB-KW"/>
</dbReference>
<evidence type="ECO:0000256" key="3">
    <source>
        <dbReference type="ARBA" id="ARBA00023163"/>
    </source>
</evidence>
<gene>
    <name evidence="5" type="ORF">Pflav_032040</name>
</gene>
<dbReference type="PANTHER" id="PTHR44688">
    <property type="entry name" value="DNA-BINDING TRANSCRIPTIONAL ACTIVATOR DEVR_DOSR"/>
    <property type="match status" value="1"/>
</dbReference>
<dbReference type="InterPro" id="IPR016032">
    <property type="entry name" value="Sig_transdc_resp-reg_C-effctor"/>
</dbReference>
<reference evidence="5 6" key="1">
    <citation type="submission" date="2020-03" db="EMBL/GenBank/DDBJ databases">
        <title>Whole genome shotgun sequence of Phytohabitans flavus NBRC 107702.</title>
        <authorList>
            <person name="Komaki H."/>
            <person name="Tamura T."/>
        </authorList>
    </citation>
    <scope>NUCLEOTIDE SEQUENCE [LARGE SCALE GENOMIC DNA]</scope>
    <source>
        <strain evidence="5 6">NBRC 107702</strain>
    </source>
</reference>
<keyword evidence="1" id="KW-0805">Transcription regulation</keyword>
<organism evidence="5 6">
    <name type="scientific">Phytohabitans flavus</name>
    <dbReference type="NCBI Taxonomy" id="1076124"/>
    <lineage>
        <taxon>Bacteria</taxon>
        <taxon>Bacillati</taxon>
        <taxon>Actinomycetota</taxon>
        <taxon>Actinomycetes</taxon>
        <taxon>Micromonosporales</taxon>
        <taxon>Micromonosporaceae</taxon>
    </lineage>
</organism>
<keyword evidence="6" id="KW-1185">Reference proteome</keyword>
<dbReference type="PANTHER" id="PTHR44688:SF16">
    <property type="entry name" value="DNA-BINDING TRANSCRIPTIONAL ACTIVATOR DEVR_DOSR"/>
    <property type="match status" value="1"/>
</dbReference>
<evidence type="ECO:0000313" key="5">
    <source>
        <dbReference type="EMBL" id="BCB76794.1"/>
    </source>
</evidence>
<dbReference type="CDD" id="cd06170">
    <property type="entry name" value="LuxR_C_like"/>
    <property type="match status" value="1"/>
</dbReference>
<dbReference type="Pfam" id="PF00196">
    <property type="entry name" value="GerE"/>
    <property type="match status" value="1"/>
</dbReference>
<evidence type="ECO:0000259" key="4">
    <source>
        <dbReference type="PROSITE" id="PS50043"/>
    </source>
</evidence>
<dbReference type="SUPFAM" id="SSF46894">
    <property type="entry name" value="C-terminal effector domain of the bipartite response regulators"/>
    <property type="match status" value="1"/>
</dbReference>
<keyword evidence="2" id="KW-0238">DNA-binding</keyword>
<dbReference type="PRINTS" id="PR00038">
    <property type="entry name" value="HTHLUXR"/>
</dbReference>
<evidence type="ECO:0000313" key="6">
    <source>
        <dbReference type="Proteomes" id="UP000502508"/>
    </source>
</evidence>
<evidence type="ECO:0000256" key="2">
    <source>
        <dbReference type="ARBA" id="ARBA00023125"/>
    </source>
</evidence>
<dbReference type="InterPro" id="IPR036388">
    <property type="entry name" value="WH-like_DNA-bd_sf"/>
</dbReference>